<name>A0A0F4ZAC3_9PEZI</name>
<evidence type="ECO:0000313" key="13">
    <source>
        <dbReference type="Proteomes" id="UP000033483"/>
    </source>
</evidence>
<comment type="subcellular location">
    <subcellularLocation>
        <location evidence="1 9">Nucleus</location>
    </subcellularLocation>
</comment>
<dbReference type="PANTHER" id="PTHR12809:SF2">
    <property type="entry name" value="MEDIATOR OF RNA POLYMERASE II TRANSCRIPTION SUBUNIT 14"/>
    <property type="match status" value="1"/>
</dbReference>
<keyword evidence="7 9" id="KW-0539">Nucleus</keyword>
<evidence type="ECO:0000256" key="3">
    <source>
        <dbReference type="ARBA" id="ARBA00019619"/>
    </source>
</evidence>
<dbReference type="AlphaFoldDB" id="A0A0F4ZAC3"/>
<keyword evidence="5 9" id="KW-0010">Activator</keyword>
<evidence type="ECO:0000256" key="2">
    <source>
        <dbReference type="ARBA" id="ARBA00007813"/>
    </source>
</evidence>
<protein>
    <recommendedName>
        <fullName evidence="3 9">Mediator of RNA polymerase II transcription subunit 14</fullName>
    </recommendedName>
    <alternativeName>
        <fullName evidence="8 9">Mediator complex subunit 14</fullName>
    </alternativeName>
</protein>
<comment type="subunit">
    <text evidence="9">Component of the Mediator complex.</text>
</comment>
<dbReference type="Proteomes" id="UP000033483">
    <property type="component" value="Unassembled WGS sequence"/>
</dbReference>
<evidence type="ECO:0000256" key="10">
    <source>
        <dbReference type="SAM" id="MobiDB-lite"/>
    </source>
</evidence>
<dbReference type="GO" id="GO:0006357">
    <property type="term" value="P:regulation of transcription by RNA polymerase II"/>
    <property type="evidence" value="ECO:0007669"/>
    <property type="project" value="InterPro"/>
</dbReference>
<feature type="domain" description="Mediator complex subunit MED14 N-terminal" evidence="11">
    <location>
        <begin position="60"/>
        <end position="270"/>
    </location>
</feature>
<gene>
    <name evidence="12" type="ORF">TD95_005444</name>
</gene>
<dbReference type="GO" id="GO:0070847">
    <property type="term" value="C:core mediator complex"/>
    <property type="evidence" value="ECO:0007669"/>
    <property type="project" value="TreeGrafter"/>
</dbReference>
<keyword evidence="13" id="KW-1185">Reference proteome</keyword>
<accession>A0A0F4ZAC3</accession>
<dbReference type="OrthoDB" id="205099at2759"/>
<keyword evidence="4 9" id="KW-0805">Transcription regulation</keyword>
<proteinExistence type="inferred from homology"/>
<evidence type="ECO:0000313" key="12">
    <source>
        <dbReference type="EMBL" id="KKA27454.1"/>
    </source>
</evidence>
<reference evidence="12 13" key="1">
    <citation type="submission" date="2015-03" db="EMBL/GenBank/DDBJ databases">
        <authorList>
            <person name="Radwan O."/>
            <person name="Al-Naeli F.A."/>
            <person name="Rendon G.A."/>
            <person name="Fields C."/>
        </authorList>
    </citation>
    <scope>NUCLEOTIDE SEQUENCE [LARGE SCALE GENOMIC DNA]</scope>
    <source>
        <strain evidence="12">CR-DP1</strain>
    </source>
</reference>
<evidence type="ECO:0000256" key="5">
    <source>
        <dbReference type="ARBA" id="ARBA00023159"/>
    </source>
</evidence>
<dbReference type="InterPro" id="IPR013947">
    <property type="entry name" value="Mediator_Med14"/>
</dbReference>
<evidence type="ECO:0000256" key="4">
    <source>
        <dbReference type="ARBA" id="ARBA00023015"/>
    </source>
</evidence>
<dbReference type="GO" id="GO:0003712">
    <property type="term" value="F:transcription coregulator activity"/>
    <property type="evidence" value="ECO:0007669"/>
    <property type="project" value="UniProtKB-UniRule"/>
</dbReference>
<sequence>MENGNTTTDLATAEAAASSAQHDQAQNGVAEQAVINGHEMTVAIRTNDLPPEIVHISEGFVPLARLVTRLAQLTHNQLMDKIRQVAAMPAPAPAPPSSTVSSAPGSHQKEEFDQSNESVARKVALNTAIQKMHGRWIKTLVIADWSRKSGDVSKLIDLNTHLRLMMQEYEMRLDQMINVKRDLTFARLPSPDLKTALHVLSTGDGSFFPDPMTSEEIAKWTQDINTLLTIRLNVDDYDNIPIHFRNFTIENGRVTFKVAGEFEVELTIADEDPATQFWFVDFRFDYSPAPQEVSPVLRNFLEAMVNSALAAENLTGCYKFLHEFVLTHKIGEIKRQAFEMSKSSWTNSLKVEPLDRALAIRYWPKRLGPNNSKHWVIIAVDSRRTHSKWVNPKVTSNLKVTWYINGRAAADEHIPIDTVNVSTETLMKLVIGKHIELILKSMYKKLMENTRYSSRKSRLGISIDQNDPSKSYLQMQCSGRETITVYIEPTTGEFKLDSHSKESLQAETKLNNLANPAADGGQALDGIRFLFVNEELSRKSAGTGWICFKNRLLPDDVKSVLKIRDQTFWSFCMQRKEMLPSWLVICVCRAAGDEFYMCKV</sequence>
<keyword evidence="6 9" id="KW-0804">Transcription</keyword>
<evidence type="ECO:0000256" key="6">
    <source>
        <dbReference type="ARBA" id="ARBA00023163"/>
    </source>
</evidence>
<evidence type="ECO:0000256" key="7">
    <source>
        <dbReference type="ARBA" id="ARBA00023242"/>
    </source>
</evidence>
<evidence type="ECO:0000256" key="8">
    <source>
        <dbReference type="ARBA" id="ARBA00032007"/>
    </source>
</evidence>
<dbReference type="Pfam" id="PF08638">
    <property type="entry name" value="Med14"/>
    <property type="match status" value="1"/>
</dbReference>
<dbReference type="GO" id="GO:0016592">
    <property type="term" value="C:mediator complex"/>
    <property type="evidence" value="ECO:0007669"/>
    <property type="project" value="UniProtKB-UniRule"/>
</dbReference>
<comment type="caution">
    <text evidence="12">The sequence shown here is derived from an EMBL/GenBank/DDBJ whole genome shotgun (WGS) entry which is preliminary data.</text>
</comment>
<dbReference type="Pfam" id="PF26204">
    <property type="entry name" value="Med14_fung"/>
    <property type="match status" value="1"/>
</dbReference>
<feature type="region of interest" description="Disordered" evidence="10">
    <location>
        <begin position="88"/>
        <end position="118"/>
    </location>
</feature>
<comment type="function">
    <text evidence="9">Component of the Mediator complex, a coactivator involved in the regulated transcription of nearly all RNA polymerase II-dependent genes. Mediator functions as a bridge to convey information from gene-specific regulatory proteins to the basal RNA polymerase II transcription machinery. Mediator is recruited to promoters by direct interactions with regulatory proteins and serves as a scaffold for the assembly of a functional preinitiation complex with RNA polymerase II and the general transcription factors.</text>
</comment>
<dbReference type="EMBL" id="LAEV01001694">
    <property type="protein sequence ID" value="KKA27454.1"/>
    <property type="molecule type" value="Genomic_DNA"/>
</dbReference>
<dbReference type="PANTHER" id="PTHR12809">
    <property type="entry name" value="MEDIATOR COMPLEX SUBUNIT"/>
    <property type="match status" value="1"/>
</dbReference>
<feature type="compositionally biased region" description="Low complexity" evidence="10">
    <location>
        <begin position="97"/>
        <end position="106"/>
    </location>
</feature>
<organism evidence="12 13">
    <name type="scientific">Thielaviopsis punctulata</name>
    <dbReference type="NCBI Taxonomy" id="72032"/>
    <lineage>
        <taxon>Eukaryota</taxon>
        <taxon>Fungi</taxon>
        <taxon>Dikarya</taxon>
        <taxon>Ascomycota</taxon>
        <taxon>Pezizomycotina</taxon>
        <taxon>Sordariomycetes</taxon>
        <taxon>Hypocreomycetidae</taxon>
        <taxon>Microascales</taxon>
        <taxon>Ceratocystidaceae</taxon>
        <taxon>Thielaviopsis</taxon>
    </lineage>
</organism>
<evidence type="ECO:0000256" key="1">
    <source>
        <dbReference type="ARBA" id="ARBA00004123"/>
    </source>
</evidence>
<dbReference type="InterPro" id="IPR055122">
    <property type="entry name" value="Med14_N"/>
</dbReference>
<evidence type="ECO:0000256" key="9">
    <source>
        <dbReference type="RuleBase" id="RU365082"/>
    </source>
</evidence>
<evidence type="ECO:0000259" key="11">
    <source>
        <dbReference type="Pfam" id="PF08638"/>
    </source>
</evidence>
<comment type="similarity">
    <text evidence="2 9">Belongs to the Mediator complex subunit 14 family.</text>
</comment>